<dbReference type="Proteomes" id="UP000317543">
    <property type="component" value="Segment"/>
</dbReference>
<organism evidence="1 2">
    <name type="scientific">Nitrosopumilus spindle-shaped virus</name>
    <dbReference type="NCBI Taxonomy" id="2508184"/>
    <lineage>
        <taxon>Viruses</taxon>
        <taxon>Viruses incertae sedis</taxon>
        <taxon>Thaspiviridae</taxon>
        <taxon>Nitmarvirus</taxon>
        <taxon>Nitmarvirus maris</taxon>
        <taxon>Nitmarvirus NSV1</taxon>
    </lineage>
</organism>
<dbReference type="EMBL" id="MK570057">
    <property type="protein sequence ID" value="QDI74073.1"/>
    <property type="molecule type" value="Genomic_DNA"/>
</dbReference>
<evidence type="ECO:0000313" key="2">
    <source>
        <dbReference type="Proteomes" id="UP000317543"/>
    </source>
</evidence>
<reference evidence="1 2" key="1">
    <citation type="submission" date="2019-02" db="EMBL/GenBank/DDBJ databases">
        <title>Spindle-shaped viruses infect a marine ammonia-oxidizing thaumarchaeon.</title>
        <authorList>
            <person name="Kim J.-G."/>
            <person name="Kim S.-J."/>
            <person name="Rhee S.-K."/>
        </authorList>
    </citation>
    <scope>NUCLEOTIDE SEQUENCE [LARGE SCALE GENOMIC DNA]</scope>
    <source>
        <strain evidence="1">NSV5</strain>
    </source>
</reference>
<proteinExistence type="predicted"/>
<name>A0A514K362_9VIRU</name>
<accession>A0A514K362</accession>
<protein>
    <submittedName>
        <fullName evidence="1">Uncharacterized protein</fullName>
    </submittedName>
</protein>
<sequence length="31" mass="3661">MVWCSCKKCNMERPQESIDYDLDDDLEGVHT</sequence>
<evidence type="ECO:0000313" key="1">
    <source>
        <dbReference type="EMBL" id="QDI74073.1"/>
    </source>
</evidence>